<evidence type="ECO:0000256" key="3">
    <source>
        <dbReference type="SAM" id="Phobius"/>
    </source>
</evidence>
<reference evidence="5 6" key="1">
    <citation type="submission" date="2018-03" db="EMBL/GenBank/DDBJ databases">
        <title>The ancient ancestry and fast evolution of plastids.</title>
        <authorList>
            <person name="Moore K.R."/>
            <person name="Magnabosco C."/>
            <person name="Momper L."/>
            <person name="Gold D.A."/>
            <person name="Bosak T."/>
            <person name="Fournier G.P."/>
        </authorList>
    </citation>
    <scope>NUCLEOTIDE SEQUENCE [LARGE SCALE GENOMIC DNA]</scope>
    <source>
        <strain evidence="5 6">CCALA 016</strain>
    </source>
</reference>
<dbReference type="RefSeq" id="WP_106457453.1">
    <property type="nucleotide sequence ID" value="NZ_PXOH01000014.1"/>
</dbReference>
<proteinExistence type="predicted"/>
<dbReference type="GO" id="GO:0005576">
    <property type="term" value="C:extracellular region"/>
    <property type="evidence" value="ECO:0007669"/>
    <property type="project" value="UniProtKB-SubCell"/>
</dbReference>
<dbReference type="InterPro" id="IPR011330">
    <property type="entry name" value="Glyco_hydro/deAcase_b/a-brl"/>
</dbReference>
<dbReference type="PROSITE" id="PS51677">
    <property type="entry name" value="NODB"/>
    <property type="match status" value="1"/>
</dbReference>
<dbReference type="OrthoDB" id="9778320at2"/>
<dbReference type="AlphaFoldDB" id="A0A2T1LWJ6"/>
<comment type="caution">
    <text evidence="5">The sequence shown here is derived from an EMBL/GenBank/DDBJ whole genome shotgun (WGS) entry which is preliminary data.</text>
</comment>
<feature type="transmembrane region" description="Helical" evidence="3">
    <location>
        <begin position="12"/>
        <end position="34"/>
    </location>
</feature>
<keyword evidence="3" id="KW-0472">Membrane</keyword>
<dbReference type="CDD" id="cd10918">
    <property type="entry name" value="CE4_NodB_like_5s_6s"/>
    <property type="match status" value="1"/>
</dbReference>
<evidence type="ECO:0000259" key="4">
    <source>
        <dbReference type="PROSITE" id="PS51677"/>
    </source>
</evidence>
<gene>
    <name evidence="5" type="ORF">C7H19_13765</name>
</gene>
<evidence type="ECO:0000313" key="5">
    <source>
        <dbReference type="EMBL" id="PSF36268.1"/>
    </source>
</evidence>
<dbReference type="GO" id="GO:0016810">
    <property type="term" value="F:hydrolase activity, acting on carbon-nitrogen (but not peptide) bonds"/>
    <property type="evidence" value="ECO:0007669"/>
    <property type="project" value="InterPro"/>
</dbReference>
<evidence type="ECO:0000256" key="1">
    <source>
        <dbReference type="ARBA" id="ARBA00004613"/>
    </source>
</evidence>
<sequence length="286" mass="33678">MFRLFIVRKNIIFNLFALVLIGVISISSILQFILLPLPVFGFHGIIEQNRPNEMPSRSSSLDYSLQNIEKLLTYLVKNDYWFLSTQEFYDYFVSKSKTIPEDKQNSKPVMLTFDDGYKNIDLYLLPLLQKLQQQSNKPIKIVLFINPKHMNSDDSQKKVKYLKCEDLKRGTELGFYDVQSHGYSHVDVTRLTPQELEYELSESQQALKTCISNLPYSKIVAQHIAYPYNKVNKNVEKITSNYYQSGYLFNSRLRNLLFFTNPYKIPRIGVYKKDWPENLIQFAKRY</sequence>
<keyword evidence="3" id="KW-1133">Transmembrane helix</keyword>
<keyword evidence="2" id="KW-0732">Signal</keyword>
<dbReference type="PANTHER" id="PTHR34216">
    <property type="match status" value="1"/>
</dbReference>
<dbReference type="Proteomes" id="UP000239001">
    <property type="component" value="Unassembled WGS sequence"/>
</dbReference>
<dbReference type="EMBL" id="PXOH01000014">
    <property type="protein sequence ID" value="PSF36268.1"/>
    <property type="molecule type" value="Genomic_DNA"/>
</dbReference>
<reference evidence="5 6" key="2">
    <citation type="submission" date="2018-03" db="EMBL/GenBank/DDBJ databases">
        <authorList>
            <person name="Keele B.F."/>
        </authorList>
    </citation>
    <scope>NUCLEOTIDE SEQUENCE [LARGE SCALE GENOMIC DNA]</scope>
    <source>
        <strain evidence="5 6">CCALA 016</strain>
    </source>
</reference>
<keyword evidence="6" id="KW-1185">Reference proteome</keyword>
<dbReference type="Pfam" id="PF01522">
    <property type="entry name" value="Polysacc_deac_1"/>
    <property type="match status" value="1"/>
</dbReference>
<name>A0A2T1LWJ6_9CHRO</name>
<evidence type="ECO:0000313" key="6">
    <source>
        <dbReference type="Proteomes" id="UP000239001"/>
    </source>
</evidence>
<keyword evidence="3" id="KW-0812">Transmembrane</keyword>
<dbReference type="InterPro" id="IPR051398">
    <property type="entry name" value="Polysacch_Deacetylase"/>
</dbReference>
<feature type="domain" description="NodB homology" evidence="4">
    <location>
        <begin position="107"/>
        <end position="286"/>
    </location>
</feature>
<protein>
    <submittedName>
        <fullName evidence="5">Polysaccharide deacetylase</fullName>
    </submittedName>
</protein>
<accession>A0A2T1LWJ6</accession>
<dbReference type="PANTHER" id="PTHR34216:SF3">
    <property type="entry name" value="POLY-BETA-1,6-N-ACETYL-D-GLUCOSAMINE N-DEACETYLASE"/>
    <property type="match status" value="1"/>
</dbReference>
<evidence type="ECO:0000256" key="2">
    <source>
        <dbReference type="ARBA" id="ARBA00022729"/>
    </source>
</evidence>
<dbReference type="SUPFAM" id="SSF88713">
    <property type="entry name" value="Glycoside hydrolase/deacetylase"/>
    <property type="match status" value="1"/>
</dbReference>
<organism evidence="5 6">
    <name type="scientific">Aphanothece hegewaldii CCALA 016</name>
    <dbReference type="NCBI Taxonomy" id="2107694"/>
    <lineage>
        <taxon>Bacteria</taxon>
        <taxon>Bacillati</taxon>
        <taxon>Cyanobacteriota</taxon>
        <taxon>Cyanophyceae</taxon>
        <taxon>Oscillatoriophycideae</taxon>
        <taxon>Chroococcales</taxon>
        <taxon>Aphanothecaceae</taxon>
        <taxon>Aphanothece</taxon>
    </lineage>
</organism>
<dbReference type="InterPro" id="IPR002509">
    <property type="entry name" value="NODB_dom"/>
</dbReference>
<dbReference type="GO" id="GO:0005975">
    <property type="term" value="P:carbohydrate metabolic process"/>
    <property type="evidence" value="ECO:0007669"/>
    <property type="project" value="InterPro"/>
</dbReference>
<comment type="subcellular location">
    <subcellularLocation>
        <location evidence="1">Secreted</location>
    </subcellularLocation>
</comment>
<dbReference type="Gene3D" id="3.20.20.370">
    <property type="entry name" value="Glycoside hydrolase/deacetylase"/>
    <property type="match status" value="1"/>
</dbReference>